<sequence length="540" mass="61369">MRYIYIIFFLALTTSVLAQNELPTGQIEVIKDFEVRLLETKKIRIIPQPISLDSAQRRYEYKLLAPSPSIDYVVAELKPLAINPEKKTAYYALFAKAGYGSPNSVLGEVSYDHHQNDQLQWGIDFRHLSANNKKIPLQKFSDSRGRINASYNLNDNVQVQGYVDGHFENVYFYGADVIPSNPDALKRSYKRYDAQFTIANLGGEQQALRYNALFQHHFDRDDLGSRESAITLGGEVDYSLTAKSFPIGLKAFLDFSTLKNTREQSVNNILLEPFFQFHLGGLKVNLGGIGLLNKNTNLVSSKENEILPAIEFSYNLFKNSLTIEAGWKGEVYKNNFHNLSSYNPYINTRLDSIGNMISRKIYGGVKGATGKLQYAISGGYTTFTHMAFFLQDYDKREQFNPIFDNGSYFGYEGSLRYEVLKNVILHGQAWQRFYNLDNESKPWHKPTVGIDGMLTYSGGDDIYHVSLILHSENGLPYKTVGGSERRLDPLIDLNLHGDYYFTSMLGAFVEINNILGNNREPWYTYPSFGFNAKAGVLFRM</sequence>
<dbReference type="SUPFAM" id="SSF56935">
    <property type="entry name" value="Porins"/>
    <property type="match status" value="1"/>
</dbReference>
<evidence type="ECO:0000313" key="4">
    <source>
        <dbReference type="EMBL" id="MBK9981116.1"/>
    </source>
</evidence>
<organism evidence="4 5">
    <name type="scientific">Candidatus Opimibacter skivensis</name>
    <dbReference type="NCBI Taxonomy" id="2982028"/>
    <lineage>
        <taxon>Bacteria</taxon>
        <taxon>Pseudomonadati</taxon>
        <taxon>Bacteroidota</taxon>
        <taxon>Saprospiria</taxon>
        <taxon>Saprospirales</taxon>
        <taxon>Saprospiraceae</taxon>
        <taxon>Candidatus Opimibacter</taxon>
    </lineage>
</organism>
<name>A0A9D7XNL4_9BACT</name>
<dbReference type="InterPro" id="IPR036942">
    <property type="entry name" value="Beta-barrel_TonB_sf"/>
</dbReference>
<reference evidence="4 5" key="1">
    <citation type="submission" date="2020-10" db="EMBL/GenBank/DDBJ databases">
        <title>Connecting structure to function with the recovery of over 1000 high-quality activated sludge metagenome-assembled genomes encoding full-length rRNA genes using long-read sequencing.</title>
        <authorList>
            <person name="Singleton C.M."/>
            <person name="Petriglieri F."/>
            <person name="Kristensen J.M."/>
            <person name="Kirkegaard R.H."/>
            <person name="Michaelsen T.Y."/>
            <person name="Andersen M.H."/>
            <person name="Karst S.M."/>
            <person name="Dueholm M.S."/>
            <person name="Nielsen P.H."/>
            <person name="Albertsen M."/>
        </authorList>
    </citation>
    <scope>NUCLEOTIDE SEQUENCE [LARGE SCALE GENOMIC DNA]</scope>
    <source>
        <strain evidence="4">Ribe_18-Q3-R11-54_MAXAC.273</strain>
    </source>
</reference>
<dbReference type="Gene3D" id="2.40.170.20">
    <property type="entry name" value="TonB-dependent receptor, beta-barrel domain"/>
    <property type="match status" value="1"/>
</dbReference>
<proteinExistence type="predicted"/>
<evidence type="ECO:0000256" key="3">
    <source>
        <dbReference type="ARBA" id="ARBA00023237"/>
    </source>
</evidence>
<dbReference type="Proteomes" id="UP000808337">
    <property type="component" value="Unassembled WGS sequence"/>
</dbReference>
<evidence type="ECO:0000313" key="5">
    <source>
        <dbReference type="Proteomes" id="UP000808337"/>
    </source>
</evidence>
<evidence type="ECO:0000256" key="1">
    <source>
        <dbReference type="ARBA" id="ARBA00004442"/>
    </source>
</evidence>
<protein>
    <recommendedName>
        <fullName evidence="6">TonB-dependent receptor</fullName>
    </recommendedName>
</protein>
<evidence type="ECO:0000256" key="2">
    <source>
        <dbReference type="ARBA" id="ARBA00023136"/>
    </source>
</evidence>
<gene>
    <name evidence="4" type="ORF">IPP15_01595</name>
</gene>
<dbReference type="EMBL" id="JADKGY010000001">
    <property type="protein sequence ID" value="MBK9981116.1"/>
    <property type="molecule type" value="Genomic_DNA"/>
</dbReference>
<keyword evidence="2" id="KW-0472">Membrane</keyword>
<dbReference type="GO" id="GO:0009279">
    <property type="term" value="C:cell outer membrane"/>
    <property type="evidence" value="ECO:0007669"/>
    <property type="project" value="UniProtKB-SubCell"/>
</dbReference>
<comment type="caution">
    <text evidence="4">The sequence shown here is derived from an EMBL/GenBank/DDBJ whole genome shotgun (WGS) entry which is preliminary data.</text>
</comment>
<comment type="subcellular location">
    <subcellularLocation>
        <location evidence="1">Cell outer membrane</location>
    </subcellularLocation>
</comment>
<evidence type="ECO:0008006" key="6">
    <source>
        <dbReference type="Google" id="ProtNLM"/>
    </source>
</evidence>
<dbReference type="AlphaFoldDB" id="A0A9D7XNL4"/>
<keyword evidence="3" id="KW-0998">Cell outer membrane</keyword>
<accession>A0A9D7XNL4</accession>